<feature type="region of interest" description="Disordered" evidence="5">
    <location>
        <begin position="580"/>
        <end position="641"/>
    </location>
</feature>
<dbReference type="PROSITE" id="PS51294">
    <property type="entry name" value="HTH_MYB"/>
    <property type="match status" value="4"/>
</dbReference>
<dbReference type="SUPFAM" id="SSF46689">
    <property type="entry name" value="Homeodomain-like"/>
    <property type="match status" value="3"/>
</dbReference>
<dbReference type="PROSITE" id="PS50090">
    <property type="entry name" value="MYB_LIKE"/>
    <property type="match status" value="4"/>
</dbReference>
<dbReference type="Gene3D" id="1.10.10.60">
    <property type="entry name" value="Homeodomain-like"/>
    <property type="match status" value="4"/>
</dbReference>
<evidence type="ECO:0000256" key="1">
    <source>
        <dbReference type="ARBA" id="ARBA00023015"/>
    </source>
</evidence>
<evidence type="ECO:0000313" key="9">
    <source>
        <dbReference type="Proteomes" id="UP001448207"/>
    </source>
</evidence>
<reference evidence="8 9" key="1">
    <citation type="submission" date="2024-04" db="EMBL/GenBank/DDBJ databases">
        <title>Symmetric and asymmetric DNA N6-adenine methylation regulates different biological responses in Mucorales.</title>
        <authorList>
            <consortium name="Lawrence Berkeley National Laboratory"/>
            <person name="Lax C."/>
            <person name="Mondo S.J."/>
            <person name="Osorio-Concepcion M."/>
            <person name="Muszewska A."/>
            <person name="Corrochano-Luque M."/>
            <person name="Gutierrez G."/>
            <person name="Riley R."/>
            <person name="Lipzen A."/>
            <person name="Guo J."/>
            <person name="Hundley H."/>
            <person name="Amirebrahimi M."/>
            <person name="Ng V."/>
            <person name="Lorenzo-Gutierrez D."/>
            <person name="Binder U."/>
            <person name="Yang J."/>
            <person name="Song Y."/>
            <person name="Canovas D."/>
            <person name="Navarro E."/>
            <person name="Freitag M."/>
            <person name="Gabaldon T."/>
            <person name="Grigoriev I.V."/>
            <person name="Corrochano L.M."/>
            <person name="Nicolas F.E."/>
            <person name="Garre V."/>
        </authorList>
    </citation>
    <scope>NUCLEOTIDE SEQUENCE [LARGE SCALE GENOMIC DNA]</scope>
    <source>
        <strain evidence="8 9">L51</strain>
    </source>
</reference>
<dbReference type="InterPro" id="IPR009057">
    <property type="entry name" value="Homeodomain-like_sf"/>
</dbReference>
<feature type="region of interest" description="Disordered" evidence="5">
    <location>
        <begin position="1"/>
        <end position="176"/>
    </location>
</feature>
<feature type="compositionally biased region" description="Basic and acidic residues" evidence="5">
    <location>
        <begin position="1"/>
        <end position="10"/>
    </location>
</feature>
<protein>
    <recommendedName>
        <fullName evidence="10">Homeodomain-like DNA binding domain-containing transcription factor</fullName>
    </recommendedName>
</protein>
<organism evidence="8 9">
    <name type="scientific">Phycomyces blakesleeanus</name>
    <dbReference type="NCBI Taxonomy" id="4837"/>
    <lineage>
        <taxon>Eukaryota</taxon>
        <taxon>Fungi</taxon>
        <taxon>Fungi incertae sedis</taxon>
        <taxon>Mucoromycota</taxon>
        <taxon>Mucoromycotina</taxon>
        <taxon>Mucoromycetes</taxon>
        <taxon>Mucorales</taxon>
        <taxon>Phycomycetaceae</taxon>
        <taxon>Phycomyces</taxon>
    </lineage>
</organism>
<feature type="compositionally biased region" description="Basic residues" evidence="5">
    <location>
        <begin position="11"/>
        <end position="21"/>
    </location>
</feature>
<feature type="compositionally biased region" description="Basic and acidic residues" evidence="5">
    <location>
        <begin position="125"/>
        <end position="142"/>
    </location>
</feature>
<feature type="domain" description="HTH myb-type" evidence="7">
    <location>
        <begin position="370"/>
        <end position="427"/>
    </location>
</feature>
<evidence type="ECO:0008006" key="10">
    <source>
        <dbReference type="Google" id="ProtNLM"/>
    </source>
</evidence>
<evidence type="ECO:0000259" key="6">
    <source>
        <dbReference type="PROSITE" id="PS50090"/>
    </source>
</evidence>
<dbReference type="SMART" id="SM00717">
    <property type="entry name" value="SANT"/>
    <property type="match status" value="5"/>
</dbReference>
<keyword evidence="9" id="KW-1185">Reference proteome</keyword>
<dbReference type="InterPro" id="IPR001005">
    <property type="entry name" value="SANT/Myb"/>
</dbReference>
<feature type="domain" description="HTH myb-type" evidence="7">
    <location>
        <begin position="428"/>
        <end position="472"/>
    </location>
</feature>
<comment type="caution">
    <text evidence="8">The sequence shown here is derived from an EMBL/GenBank/DDBJ whole genome shotgun (WGS) entry which is preliminary data.</text>
</comment>
<dbReference type="Proteomes" id="UP001448207">
    <property type="component" value="Unassembled WGS sequence"/>
</dbReference>
<feature type="compositionally biased region" description="Low complexity" evidence="5">
    <location>
        <begin position="87"/>
        <end position="96"/>
    </location>
</feature>
<feature type="domain" description="HTH myb-type" evidence="7">
    <location>
        <begin position="531"/>
        <end position="581"/>
    </location>
</feature>
<feature type="compositionally biased region" description="Acidic residues" evidence="5">
    <location>
        <begin position="143"/>
        <end position="176"/>
    </location>
</feature>
<dbReference type="InterPro" id="IPR051575">
    <property type="entry name" value="Myb-like_DNA-bd"/>
</dbReference>
<feature type="domain" description="Myb-like" evidence="6">
    <location>
        <begin position="475"/>
        <end position="526"/>
    </location>
</feature>
<evidence type="ECO:0000313" key="8">
    <source>
        <dbReference type="EMBL" id="KAL0096622.1"/>
    </source>
</evidence>
<dbReference type="EMBL" id="JBCLYO010000001">
    <property type="protein sequence ID" value="KAL0096622.1"/>
    <property type="molecule type" value="Genomic_DNA"/>
</dbReference>
<evidence type="ECO:0000256" key="3">
    <source>
        <dbReference type="ARBA" id="ARBA00023163"/>
    </source>
</evidence>
<sequence length="641" mass="74303">MVISKREITKRITRSSTHRPLTHTSSPLQSNSSTATTTTTKTGSRRRPPPTNNNNNNDNNTPLTTTTATKTPSTADTTIRHRDSPLTTTTPVATNTISHDTRSRKITHSTSRKEYRITKRARIQNKTENDSDKDSGKNKAEDKEEEDEEEEVEDEEEVEEDKEEDEEEEEEKEDADSMVDALMELFKPIQNNSSFKDKKAAIDEALELSVEMENCVMAQLRHIKKKIDANEVLAKDVRAFAIEEAEEEKNRLELHKRYPSHLESLDKIIGEPSQRSIENNMPEFEGDKSRIWYHHERTKLSEGVHLEVKRLLSQQHVRNGEDWRVFEVERMNKDEIEWHSVELIDWSRISKVVHSKSPIECLIQWTNQEHPIIHKTPWTKEEDLLLETLVQSHGSDGKWELISKGMDNHRTPSQCFSRYQMNQYKGVRESWTAEDDESLRAAVAVVGDGNWQQVAATMGKKSGQQCLQRWRKSIDPAIRRTRWTRDEDVALKSAVVLYGEGHWAKICLHIPGRTDMQCRERWVNILNPSIKRDPLNDEEKNILSKLVAEHGQKWSLIARLMPGRTDNHLLREYKALVKSQKDGKEQGQEQEQEQQEQELKEKEQEQEQEKEQEKEKKKGNGRGRPKGKAKGKAKRKGKEQE</sequence>
<proteinExistence type="predicted"/>
<gene>
    <name evidence="8" type="ORF">J3Q64DRAFT_1708591</name>
</gene>
<dbReference type="CDD" id="cd00167">
    <property type="entry name" value="SANT"/>
    <property type="match status" value="4"/>
</dbReference>
<feature type="compositionally biased region" description="Basic and acidic residues" evidence="5">
    <location>
        <begin position="597"/>
        <end position="618"/>
    </location>
</feature>
<keyword evidence="4" id="KW-0539">Nucleus</keyword>
<evidence type="ECO:0000256" key="5">
    <source>
        <dbReference type="SAM" id="MobiDB-lite"/>
    </source>
</evidence>
<feature type="domain" description="Myb-like" evidence="6">
    <location>
        <begin position="428"/>
        <end position="474"/>
    </location>
</feature>
<feature type="compositionally biased region" description="Low complexity" evidence="5">
    <location>
        <begin position="32"/>
        <end position="42"/>
    </location>
</feature>
<feature type="domain" description="HTH myb-type" evidence="7">
    <location>
        <begin position="475"/>
        <end position="530"/>
    </location>
</feature>
<name>A0ABR3BFG4_PHYBL</name>
<dbReference type="Pfam" id="PF00249">
    <property type="entry name" value="Myb_DNA-binding"/>
    <property type="match status" value="4"/>
</dbReference>
<feature type="compositionally biased region" description="Basic residues" evidence="5">
    <location>
        <begin position="619"/>
        <end position="641"/>
    </location>
</feature>
<feature type="domain" description="Myb-like" evidence="6">
    <location>
        <begin position="527"/>
        <end position="577"/>
    </location>
</feature>
<feature type="domain" description="Myb-like" evidence="6">
    <location>
        <begin position="370"/>
        <end position="420"/>
    </location>
</feature>
<accession>A0ABR3BFG4</accession>
<evidence type="ECO:0000256" key="4">
    <source>
        <dbReference type="ARBA" id="ARBA00023242"/>
    </source>
</evidence>
<dbReference type="PANTHER" id="PTHR46621:SF1">
    <property type="entry name" value="SNRNA-ACTIVATING PROTEIN COMPLEX SUBUNIT 4"/>
    <property type="match status" value="1"/>
</dbReference>
<keyword evidence="2" id="KW-0238">DNA-binding</keyword>
<evidence type="ECO:0000256" key="2">
    <source>
        <dbReference type="ARBA" id="ARBA00023125"/>
    </source>
</evidence>
<keyword evidence="3" id="KW-0804">Transcription</keyword>
<evidence type="ECO:0000259" key="7">
    <source>
        <dbReference type="PROSITE" id="PS51294"/>
    </source>
</evidence>
<feature type="compositionally biased region" description="Low complexity" evidence="5">
    <location>
        <begin position="52"/>
        <end position="77"/>
    </location>
</feature>
<dbReference type="InterPro" id="IPR017930">
    <property type="entry name" value="Myb_dom"/>
</dbReference>
<keyword evidence="1" id="KW-0805">Transcription regulation</keyword>
<dbReference type="PANTHER" id="PTHR46621">
    <property type="entry name" value="SNRNA-ACTIVATING PROTEIN COMPLEX SUBUNIT 4"/>
    <property type="match status" value="1"/>
</dbReference>
<feature type="compositionally biased region" description="Polar residues" evidence="5">
    <location>
        <begin position="22"/>
        <end position="31"/>
    </location>
</feature>